<dbReference type="InterPro" id="IPR001750">
    <property type="entry name" value="ND/Mrp_TM"/>
</dbReference>
<dbReference type="GeneID" id="77424861"/>
<dbReference type="GO" id="GO:0005743">
    <property type="term" value="C:mitochondrial inner membrane"/>
    <property type="evidence" value="ECO:0007669"/>
    <property type="project" value="UniProtKB-SubCell"/>
</dbReference>
<feature type="transmembrane region" description="Helical" evidence="18">
    <location>
        <begin position="168"/>
        <end position="186"/>
    </location>
</feature>
<keyword evidence="15 18" id="KW-0496">Mitochondrion</keyword>
<keyword evidence="6" id="KW-0813">Transport</keyword>
<organism evidence="20">
    <name type="scientific">Abaria herringbona</name>
    <dbReference type="NCBI Taxonomy" id="2996732"/>
    <lineage>
        <taxon>Eukaryota</taxon>
        <taxon>Metazoa</taxon>
        <taxon>Ecdysozoa</taxon>
        <taxon>Arthropoda</taxon>
        <taxon>Hexapoda</taxon>
        <taxon>Insecta</taxon>
        <taxon>Pterygota</taxon>
        <taxon>Neoptera</taxon>
        <taxon>Endopterygota</taxon>
        <taxon>Trichoptera</taxon>
        <taxon>Annulipalpia</taxon>
        <taxon>Psychomyioidea</taxon>
        <taxon>Xiphocentronidae</taxon>
        <taxon>Xiphocentroninae</taxon>
        <taxon>Abaria</taxon>
    </lineage>
</organism>
<dbReference type="AlphaFoldDB" id="A0A9E8LNM8"/>
<dbReference type="InterPro" id="IPR003917">
    <property type="entry name" value="NADH_UbQ_OxRdtase_chain2"/>
</dbReference>
<evidence type="ECO:0000259" key="19">
    <source>
        <dbReference type="Pfam" id="PF00361"/>
    </source>
</evidence>
<feature type="transmembrane region" description="Helical" evidence="18">
    <location>
        <begin position="264"/>
        <end position="287"/>
    </location>
</feature>
<comment type="similarity">
    <text evidence="3 18">Belongs to the complex I subunit 2 family.</text>
</comment>
<dbReference type="CTD" id="4536"/>
<comment type="catalytic activity">
    <reaction evidence="17 18">
        <text>a ubiquinone + NADH + 5 H(+)(in) = a ubiquinol + NAD(+) + 4 H(+)(out)</text>
        <dbReference type="Rhea" id="RHEA:29091"/>
        <dbReference type="Rhea" id="RHEA-COMP:9565"/>
        <dbReference type="Rhea" id="RHEA-COMP:9566"/>
        <dbReference type="ChEBI" id="CHEBI:15378"/>
        <dbReference type="ChEBI" id="CHEBI:16389"/>
        <dbReference type="ChEBI" id="CHEBI:17976"/>
        <dbReference type="ChEBI" id="CHEBI:57540"/>
        <dbReference type="ChEBI" id="CHEBI:57945"/>
        <dbReference type="EC" id="7.1.1.2"/>
    </reaction>
</comment>
<feature type="transmembrane region" description="Helical" evidence="18">
    <location>
        <begin position="308"/>
        <end position="330"/>
    </location>
</feature>
<evidence type="ECO:0000256" key="7">
    <source>
        <dbReference type="ARBA" id="ARBA00022660"/>
    </source>
</evidence>
<keyword evidence="7 18" id="KW-0679">Respiratory chain</keyword>
<keyword evidence="16 18" id="KW-0472">Membrane</keyword>
<keyword evidence="11 18" id="KW-0249">Electron transport</keyword>
<keyword evidence="14 18" id="KW-0830">Ubiquinone</keyword>
<evidence type="ECO:0000256" key="9">
    <source>
        <dbReference type="ARBA" id="ARBA00022792"/>
    </source>
</evidence>
<reference evidence="20" key="2">
    <citation type="journal article" date="2022" name="Syst. Entomol.">
        <title>Massive gene rearrangements of mitochondrial genomes and implications for the phylogeny of Trichoptera (Insecta).</title>
        <authorList>
            <person name="Ge X."/>
            <person name="Peng L."/>
            <person name="Vogler A.P."/>
            <person name="Morse J.C."/>
            <person name="Yang L."/>
            <person name="Sun C."/>
            <person name="Wang B."/>
        </authorList>
    </citation>
    <scope>NUCLEOTIDE SEQUENCE</scope>
</reference>
<feature type="transmembrane region" description="Helical" evidence="18">
    <location>
        <begin position="59"/>
        <end position="80"/>
    </location>
</feature>
<evidence type="ECO:0000256" key="3">
    <source>
        <dbReference type="ARBA" id="ARBA00007012"/>
    </source>
</evidence>
<keyword evidence="12 18" id="KW-1133">Transmembrane helix</keyword>
<dbReference type="PANTHER" id="PTHR46552">
    <property type="entry name" value="NADH-UBIQUINONE OXIDOREDUCTASE CHAIN 2"/>
    <property type="match status" value="1"/>
</dbReference>
<comment type="function">
    <text evidence="18">Core subunit of the mitochondrial membrane respiratory chain NADH dehydrogenase (Complex I) which catalyzes electron transfer from NADH through the respiratory chain, using ubiquinone as an electron acceptor. Essential for the catalytic activity and assembly of complex I.</text>
</comment>
<feature type="transmembrane region" description="Helical" evidence="18">
    <location>
        <begin position="116"/>
        <end position="135"/>
    </location>
</feature>
<dbReference type="Pfam" id="PF00361">
    <property type="entry name" value="Proton_antipo_M"/>
    <property type="match status" value="1"/>
</dbReference>
<reference evidence="20" key="1">
    <citation type="submission" date="2021-11" db="EMBL/GenBank/DDBJ databases">
        <authorList>
            <person name="Ge X.-Y."/>
            <person name="Peng L."/>
            <person name="Sun C.-H."/>
            <person name="Wang B.-X."/>
        </authorList>
    </citation>
    <scope>NUCLEOTIDE SEQUENCE</scope>
</reference>
<name>A0A9E8LNM8_9NEOP</name>
<evidence type="ECO:0000313" key="20">
    <source>
        <dbReference type="EMBL" id="UZZ43701.1"/>
    </source>
</evidence>
<dbReference type="GO" id="GO:0008137">
    <property type="term" value="F:NADH dehydrogenase (ubiquinone) activity"/>
    <property type="evidence" value="ECO:0007669"/>
    <property type="project" value="UniProtKB-EC"/>
</dbReference>
<keyword evidence="10 18" id="KW-1278">Translocase</keyword>
<comment type="subcellular location">
    <subcellularLocation>
        <location evidence="2 18">Mitochondrion inner membrane</location>
        <topology evidence="2 18">Multi-pass membrane protein</topology>
    </subcellularLocation>
</comment>
<evidence type="ECO:0000256" key="15">
    <source>
        <dbReference type="ARBA" id="ARBA00023128"/>
    </source>
</evidence>
<dbReference type="PANTHER" id="PTHR46552:SF1">
    <property type="entry name" value="NADH-UBIQUINONE OXIDOREDUCTASE CHAIN 2"/>
    <property type="match status" value="1"/>
</dbReference>
<evidence type="ECO:0000256" key="6">
    <source>
        <dbReference type="ARBA" id="ARBA00022448"/>
    </source>
</evidence>
<evidence type="ECO:0000256" key="8">
    <source>
        <dbReference type="ARBA" id="ARBA00022692"/>
    </source>
</evidence>
<evidence type="ECO:0000256" key="2">
    <source>
        <dbReference type="ARBA" id="ARBA00004448"/>
    </source>
</evidence>
<gene>
    <name evidence="20" type="primary">ND2</name>
</gene>
<sequence>MFMNSSKFIILLMMIFSIFFCLSSNSWFMIWINMEINLFMFLPLINNKNMFTSEMMMKYFIIQTISSLMIFNFLMIMWIYLLNKNFFILIINLCLLMKLGSSPFHFWYIQIIEKMYWFNFFLLSTVQKIIPLIMLNYNLNLMMMLIFSSLNLLMSTFGGMNQTSLRKILGYSSINHLGWMILIININEILWYIYMFCYMFILLNITFMFNYMKINYMNQMYFFNNFYMNMTFFFLIFMSLGGLPPFLGFLPKWMTINFMINNNLILMMSIMIMSSLIILYFYFQPFYSTLMINSLKYKWLINFNKNNIKFYIFNYIYLSLFFFFLNLIMFI</sequence>
<evidence type="ECO:0000256" key="16">
    <source>
        <dbReference type="ARBA" id="ARBA00023136"/>
    </source>
</evidence>
<comment type="function">
    <text evidence="1">Core subunit of the mitochondrial membrane respiratory chain NADH dehydrogenase (Complex I) that is believed to belong to the minimal assembly required for catalysis. Complex I functions in the transfer of electrons from NADH to the respiratory chain. The immediate electron acceptor for the enzyme is believed to be ubiquinone.</text>
</comment>
<evidence type="ECO:0000256" key="14">
    <source>
        <dbReference type="ARBA" id="ARBA00023075"/>
    </source>
</evidence>
<evidence type="ECO:0000256" key="5">
    <source>
        <dbReference type="ARBA" id="ARBA00021008"/>
    </source>
</evidence>
<geneLocation type="mitochondrion" evidence="20"/>
<feature type="transmembrane region" description="Helical" evidence="18">
    <location>
        <begin position="86"/>
        <end position="109"/>
    </location>
</feature>
<proteinExistence type="inferred from homology"/>
<keyword evidence="9 18" id="KW-0999">Mitochondrion inner membrane</keyword>
<evidence type="ECO:0000256" key="12">
    <source>
        <dbReference type="ARBA" id="ARBA00022989"/>
    </source>
</evidence>
<evidence type="ECO:0000256" key="13">
    <source>
        <dbReference type="ARBA" id="ARBA00023027"/>
    </source>
</evidence>
<dbReference type="PRINTS" id="PR01436">
    <property type="entry name" value="NADHDHGNASE2"/>
</dbReference>
<feature type="transmembrane region" description="Helical" evidence="18">
    <location>
        <begin position="226"/>
        <end position="244"/>
    </location>
</feature>
<evidence type="ECO:0000256" key="11">
    <source>
        <dbReference type="ARBA" id="ARBA00022982"/>
    </source>
</evidence>
<evidence type="ECO:0000256" key="4">
    <source>
        <dbReference type="ARBA" id="ARBA00012944"/>
    </source>
</evidence>
<feature type="transmembrane region" description="Helical" evidence="18">
    <location>
        <begin position="141"/>
        <end position="161"/>
    </location>
</feature>
<feature type="transmembrane region" description="Helical" evidence="18">
    <location>
        <begin position="192"/>
        <end position="214"/>
    </location>
</feature>
<accession>A0A9E8LNM8</accession>
<dbReference type="EC" id="7.1.1.2" evidence="4 18"/>
<dbReference type="RefSeq" id="YP_010585965.1">
    <property type="nucleotide sequence ID" value="NC_069239.1"/>
</dbReference>
<dbReference type="EMBL" id="OL677997">
    <property type="protein sequence ID" value="UZZ43701.1"/>
    <property type="molecule type" value="Genomic_DNA"/>
</dbReference>
<evidence type="ECO:0000256" key="18">
    <source>
        <dbReference type="RuleBase" id="RU003403"/>
    </source>
</evidence>
<dbReference type="GO" id="GO:0006120">
    <property type="term" value="P:mitochondrial electron transport, NADH to ubiquinone"/>
    <property type="evidence" value="ECO:0007669"/>
    <property type="project" value="InterPro"/>
</dbReference>
<keyword evidence="8 18" id="KW-0812">Transmembrane</keyword>
<evidence type="ECO:0000256" key="1">
    <source>
        <dbReference type="ARBA" id="ARBA00003257"/>
    </source>
</evidence>
<evidence type="ECO:0000256" key="17">
    <source>
        <dbReference type="ARBA" id="ARBA00049551"/>
    </source>
</evidence>
<dbReference type="InterPro" id="IPR050175">
    <property type="entry name" value="Complex_I_Subunit_2"/>
</dbReference>
<evidence type="ECO:0000256" key="10">
    <source>
        <dbReference type="ARBA" id="ARBA00022967"/>
    </source>
</evidence>
<feature type="transmembrane region" description="Helical" evidence="18">
    <location>
        <begin position="6"/>
        <end position="32"/>
    </location>
</feature>
<protein>
    <recommendedName>
        <fullName evidence="5 18">NADH-ubiquinone oxidoreductase chain 2</fullName>
        <ecNumber evidence="4 18">7.1.1.2</ecNumber>
    </recommendedName>
</protein>
<keyword evidence="13 18" id="KW-0520">NAD</keyword>
<feature type="domain" description="NADH:quinone oxidoreductase/Mrp antiporter transmembrane" evidence="19">
    <location>
        <begin position="24"/>
        <end position="277"/>
    </location>
</feature>